<sequence length="243" mass="26539">MSAVELQRIADQERTRVEPLRRRRELLVGLRQHLADLYAPPSLGDKHAKDRIAAESLMFLLDRNSNLSNGAVRGLVSAAAEFLLTRHELAQAWVREHEHDDRIDAKNLELAGYGVVCQFLQARTPSPSSSLRSRVLAHFWTELGKLGARGPRTMAEVRAIAQQAVTHHLPPEQPAEAPRLSPSASLHGGGDGSSRMPGQAAPVEAPDSPSMRRLPRQPVTREQDPLQFEKASADGVSAPSADG</sequence>
<evidence type="ECO:0000313" key="2">
    <source>
        <dbReference type="EMBL" id="MBL0420806.1"/>
    </source>
</evidence>
<feature type="region of interest" description="Disordered" evidence="1">
    <location>
        <begin position="170"/>
        <end position="243"/>
    </location>
</feature>
<proteinExistence type="predicted"/>
<dbReference type="Proteomes" id="UP000613011">
    <property type="component" value="Unassembled WGS sequence"/>
</dbReference>
<evidence type="ECO:0000256" key="1">
    <source>
        <dbReference type="SAM" id="MobiDB-lite"/>
    </source>
</evidence>
<dbReference type="AlphaFoldDB" id="A0A936ZQS1"/>
<comment type="caution">
    <text evidence="2">The sequence shown here is derived from an EMBL/GenBank/DDBJ whole genome shotgun (WGS) entry which is preliminary data.</text>
</comment>
<gene>
    <name evidence="2" type="ORF">JI739_10665</name>
</gene>
<protein>
    <submittedName>
        <fullName evidence="2">Uncharacterized protein</fullName>
    </submittedName>
</protein>
<name>A0A936ZQS1_9BURK</name>
<keyword evidence="3" id="KW-1185">Reference proteome</keyword>
<reference evidence="2" key="1">
    <citation type="submission" date="2021-01" db="EMBL/GenBank/DDBJ databases">
        <title>Ramlibacter sp. strain AW1 16S ribosomal RNA gene Genome sequencing and assembly.</title>
        <authorList>
            <person name="Kang M."/>
        </authorList>
    </citation>
    <scope>NUCLEOTIDE SEQUENCE</scope>
    <source>
        <strain evidence="2">AW1</strain>
    </source>
</reference>
<accession>A0A936ZQS1</accession>
<dbReference type="EMBL" id="JAEQNA010000003">
    <property type="protein sequence ID" value="MBL0420806.1"/>
    <property type="molecule type" value="Genomic_DNA"/>
</dbReference>
<evidence type="ECO:0000313" key="3">
    <source>
        <dbReference type="Proteomes" id="UP000613011"/>
    </source>
</evidence>
<organism evidence="2 3">
    <name type="scientific">Ramlibacter aurantiacus</name>
    <dbReference type="NCBI Taxonomy" id="2801330"/>
    <lineage>
        <taxon>Bacteria</taxon>
        <taxon>Pseudomonadati</taxon>
        <taxon>Pseudomonadota</taxon>
        <taxon>Betaproteobacteria</taxon>
        <taxon>Burkholderiales</taxon>
        <taxon>Comamonadaceae</taxon>
        <taxon>Ramlibacter</taxon>
    </lineage>
</organism>